<dbReference type="PROSITE" id="PS52039">
    <property type="entry name" value="TOPO_IA_2"/>
    <property type="match status" value="1"/>
</dbReference>
<dbReference type="OrthoDB" id="430051at2759"/>
<dbReference type="GO" id="GO:0006281">
    <property type="term" value="P:DNA repair"/>
    <property type="evidence" value="ECO:0007669"/>
    <property type="project" value="TreeGrafter"/>
</dbReference>
<dbReference type="Proteomes" id="UP000274504">
    <property type="component" value="Unassembled WGS sequence"/>
</dbReference>
<dbReference type="InterPro" id="IPR000380">
    <property type="entry name" value="Topo_IA"/>
</dbReference>
<evidence type="ECO:0000259" key="3">
    <source>
        <dbReference type="PROSITE" id="PS52039"/>
    </source>
</evidence>
<dbReference type="InterPro" id="IPR013824">
    <property type="entry name" value="Topo_IA_cen_sub1"/>
</dbReference>
<dbReference type="PANTHER" id="PTHR11390">
    <property type="entry name" value="PROKARYOTIC DNA TOPOISOMERASE"/>
    <property type="match status" value="1"/>
</dbReference>
<dbReference type="GO" id="GO:0003677">
    <property type="term" value="F:DNA binding"/>
    <property type="evidence" value="ECO:0007669"/>
    <property type="project" value="UniProtKB-KW"/>
</dbReference>
<comment type="similarity">
    <text evidence="2">Belongs to the type IA topoisomerase family.</text>
</comment>
<dbReference type="AlphaFoldDB" id="A0A0R3SNN8"/>
<dbReference type="Gene3D" id="2.70.20.10">
    <property type="entry name" value="Topoisomerase I, domain 3"/>
    <property type="match status" value="1"/>
</dbReference>
<dbReference type="PANTHER" id="PTHR11390:SF20">
    <property type="entry name" value="DNA TOPOISOMERASE 3-BETA-1"/>
    <property type="match status" value="1"/>
</dbReference>
<keyword evidence="2" id="KW-0238">DNA-binding</keyword>
<gene>
    <name evidence="4" type="ORF">HDID_LOCUS6551</name>
</gene>
<dbReference type="InterPro" id="IPR023405">
    <property type="entry name" value="Topo_IA_core_domain"/>
</dbReference>
<evidence type="ECO:0000313" key="6">
    <source>
        <dbReference type="WBParaSite" id="HDID_0000655301-mRNA-1"/>
    </source>
</evidence>
<dbReference type="WBParaSite" id="HDID_0000655301-mRNA-1">
    <property type="protein sequence ID" value="HDID_0000655301-mRNA-1"/>
    <property type="gene ID" value="HDID_0000655301"/>
</dbReference>
<comment type="function">
    <text evidence="2">Introduces a single-strand break via transesterification at a target site in duplex DNA. Releases the supercoiling and torsional tension of DNA introduced during the DNA replication and transcription by transiently cleaving and rejoining one strand of the DNA duplex. The scissile phosphodiester is attacked by the catalytic tyrosine of the enzyme, resulting in the formation of a DNA-(5'-phosphotyrosyl)-enzyme intermediate and the expulsion of a 3'-OH DNA strand.</text>
</comment>
<evidence type="ECO:0000256" key="2">
    <source>
        <dbReference type="RuleBase" id="RU362092"/>
    </source>
</evidence>
<proteinExistence type="inferred from homology"/>
<dbReference type="EMBL" id="UYSG01005931">
    <property type="protein sequence ID" value="VDL58869.1"/>
    <property type="molecule type" value="Genomic_DNA"/>
</dbReference>
<feature type="domain" description="Topo IA-type catalytic" evidence="3">
    <location>
        <begin position="1"/>
        <end position="137"/>
    </location>
</feature>
<dbReference type="InterPro" id="IPR013497">
    <property type="entry name" value="Topo_IA_cen"/>
</dbReference>
<reference evidence="4 5" key="2">
    <citation type="submission" date="2018-11" db="EMBL/GenBank/DDBJ databases">
        <authorList>
            <consortium name="Pathogen Informatics"/>
        </authorList>
    </citation>
    <scope>NUCLEOTIDE SEQUENCE [LARGE SCALE GENOMIC DNA]</scope>
</reference>
<keyword evidence="2" id="KW-0799">Topoisomerase</keyword>
<dbReference type="SUPFAM" id="SSF56712">
    <property type="entry name" value="Prokaryotic type I DNA topoisomerase"/>
    <property type="match status" value="1"/>
</dbReference>
<evidence type="ECO:0000313" key="4">
    <source>
        <dbReference type="EMBL" id="VDL58869.1"/>
    </source>
</evidence>
<organism evidence="6">
    <name type="scientific">Hymenolepis diminuta</name>
    <name type="common">Rat tapeworm</name>
    <dbReference type="NCBI Taxonomy" id="6216"/>
    <lineage>
        <taxon>Eukaryota</taxon>
        <taxon>Metazoa</taxon>
        <taxon>Spiralia</taxon>
        <taxon>Lophotrochozoa</taxon>
        <taxon>Platyhelminthes</taxon>
        <taxon>Cestoda</taxon>
        <taxon>Eucestoda</taxon>
        <taxon>Cyclophyllidea</taxon>
        <taxon>Hymenolepididae</taxon>
        <taxon>Hymenolepis</taxon>
    </lineage>
</organism>
<dbReference type="GO" id="GO:0005634">
    <property type="term" value="C:nucleus"/>
    <property type="evidence" value="ECO:0007669"/>
    <property type="project" value="TreeGrafter"/>
</dbReference>
<evidence type="ECO:0000313" key="5">
    <source>
        <dbReference type="Proteomes" id="UP000274504"/>
    </source>
</evidence>
<reference evidence="6" key="1">
    <citation type="submission" date="2017-02" db="UniProtKB">
        <authorList>
            <consortium name="WormBaseParasite"/>
        </authorList>
    </citation>
    <scope>IDENTIFICATION</scope>
</reference>
<dbReference type="GO" id="GO:0006310">
    <property type="term" value="P:DNA recombination"/>
    <property type="evidence" value="ECO:0007669"/>
    <property type="project" value="TreeGrafter"/>
</dbReference>
<keyword evidence="1 2" id="KW-0413">Isomerase</keyword>
<name>A0A0R3SNN8_HYMDI</name>
<dbReference type="InterPro" id="IPR013825">
    <property type="entry name" value="Topo_IA_cen_sub2"/>
</dbReference>
<sequence>MPDCKYETTTVVLSIGDEKFTTRASRVIDPGYTRIFTWQAVGSTVAVEGQDEEECDGPEITLPAALTTPGSSFSLGEKPRLVEGQTGPPNYLSEAELITAMEKHGIGTDASIPVHIENIVERAYVEVRISVVVVLLN</sequence>
<dbReference type="STRING" id="6216.A0A0R3SNN8"/>
<dbReference type="Pfam" id="PF01131">
    <property type="entry name" value="Topoisom_bac"/>
    <property type="match status" value="1"/>
</dbReference>
<protein>
    <recommendedName>
        <fullName evidence="2">DNA topoisomerase</fullName>
        <ecNumber evidence="2">5.6.2.1</ecNumber>
    </recommendedName>
</protein>
<accession>A0A0R3SNN8</accession>
<dbReference type="GO" id="GO:0006265">
    <property type="term" value="P:DNA topological change"/>
    <property type="evidence" value="ECO:0007669"/>
    <property type="project" value="InterPro"/>
</dbReference>
<dbReference type="GO" id="GO:0003917">
    <property type="term" value="F:DNA topoisomerase type I (single strand cut, ATP-independent) activity"/>
    <property type="evidence" value="ECO:0007669"/>
    <property type="project" value="UniProtKB-EC"/>
</dbReference>
<comment type="catalytic activity">
    <reaction evidence="2">
        <text>ATP-independent breakage of single-stranded DNA, followed by passage and rejoining.</text>
        <dbReference type="EC" id="5.6.2.1"/>
    </reaction>
</comment>
<evidence type="ECO:0000256" key="1">
    <source>
        <dbReference type="ARBA" id="ARBA00023235"/>
    </source>
</evidence>
<dbReference type="Gene3D" id="1.10.460.10">
    <property type="entry name" value="Topoisomerase I, domain 2"/>
    <property type="match status" value="1"/>
</dbReference>
<dbReference type="EC" id="5.6.2.1" evidence="2"/>